<keyword evidence="3" id="KW-1185">Reference proteome</keyword>
<comment type="caution">
    <text evidence="2">The sequence shown here is derived from an EMBL/GenBank/DDBJ whole genome shotgun (WGS) entry which is preliminary data.</text>
</comment>
<accession>A0A9X1I435</accession>
<organism evidence="2 3">
    <name type="scientific">Neotamlana laminarinivorans</name>
    <dbReference type="NCBI Taxonomy" id="2883124"/>
    <lineage>
        <taxon>Bacteria</taxon>
        <taxon>Pseudomonadati</taxon>
        <taxon>Bacteroidota</taxon>
        <taxon>Flavobacteriia</taxon>
        <taxon>Flavobacteriales</taxon>
        <taxon>Flavobacteriaceae</taxon>
        <taxon>Neotamlana</taxon>
    </lineage>
</organism>
<gene>
    <name evidence="2" type="ORF">LG649_14505</name>
</gene>
<dbReference type="Proteomes" id="UP001139199">
    <property type="component" value="Unassembled WGS sequence"/>
</dbReference>
<reference evidence="2" key="1">
    <citation type="submission" date="2021-10" db="EMBL/GenBank/DDBJ databases">
        <title>Tamlana sargassums sp. nov., and Tamlana laminarinivorans sp. nov., two new bacteria isolated from the brown alga.</title>
        <authorList>
            <person name="Li J."/>
        </authorList>
    </citation>
    <scope>NUCLEOTIDE SEQUENCE</scope>
    <source>
        <strain evidence="2">PT2-4</strain>
    </source>
</reference>
<name>A0A9X1I435_9FLAO</name>
<dbReference type="AlphaFoldDB" id="A0A9X1I435"/>
<feature type="signal peptide" evidence="1">
    <location>
        <begin position="1"/>
        <end position="20"/>
    </location>
</feature>
<evidence type="ECO:0000313" key="2">
    <source>
        <dbReference type="EMBL" id="MCB4800062.1"/>
    </source>
</evidence>
<evidence type="ECO:0000256" key="1">
    <source>
        <dbReference type="SAM" id="SignalP"/>
    </source>
</evidence>
<proteinExistence type="predicted"/>
<dbReference type="PROSITE" id="PS51257">
    <property type="entry name" value="PROKAR_LIPOPROTEIN"/>
    <property type="match status" value="1"/>
</dbReference>
<keyword evidence="1" id="KW-0732">Signal</keyword>
<protein>
    <recommendedName>
        <fullName evidence="4">DKNYY family protein</fullName>
    </recommendedName>
</protein>
<dbReference type="EMBL" id="JAJAPW010000008">
    <property type="protein sequence ID" value="MCB4800062.1"/>
    <property type="molecule type" value="Genomic_DNA"/>
</dbReference>
<evidence type="ECO:0000313" key="3">
    <source>
        <dbReference type="Proteomes" id="UP001139199"/>
    </source>
</evidence>
<dbReference type="RefSeq" id="WP_226544544.1">
    <property type="nucleotide sequence ID" value="NZ_JAJAPW010000008.1"/>
</dbReference>
<feature type="chain" id="PRO_5040888147" description="DKNYY family protein" evidence="1">
    <location>
        <begin position="21"/>
        <end position="196"/>
    </location>
</feature>
<sequence length="196" mass="22726">MKLFKTLVLFISCITIISCSSDSDDNSEYPITLNYNRVEDSFLFYQNGNETDVPTDVLDYYYNTDVAISIENLEADYGNDYFMFLSDTELELKENGETFTVNYAFENGYLFLIDTDDNKYLYGKGDKTKLEYLIASGISVYENGSSAYRSSFEDEGDIDYFPATFENHKDWHNYNSIEEVQGDNYVLFHNVSIVYE</sequence>
<evidence type="ECO:0008006" key="4">
    <source>
        <dbReference type="Google" id="ProtNLM"/>
    </source>
</evidence>